<dbReference type="SUPFAM" id="SSF48726">
    <property type="entry name" value="Immunoglobulin"/>
    <property type="match status" value="1"/>
</dbReference>
<name>A0A671KLN4_9TELE</name>
<dbReference type="Pfam" id="PF00041">
    <property type="entry name" value="fn3"/>
    <property type="match status" value="1"/>
</dbReference>
<feature type="domain" description="Fibronectin type-III" evidence="3">
    <location>
        <begin position="118"/>
        <end position="213"/>
    </location>
</feature>
<dbReference type="GO" id="GO:0045214">
    <property type="term" value="P:sarcomere organization"/>
    <property type="evidence" value="ECO:0007669"/>
    <property type="project" value="TreeGrafter"/>
</dbReference>
<evidence type="ECO:0000313" key="5">
    <source>
        <dbReference type="Proteomes" id="UP000472260"/>
    </source>
</evidence>
<dbReference type="FunFam" id="2.60.40.10:FF:000034">
    <property type="entry name" value="Titin isoform A"/>
    <property type="match status" value="1"/>
</dbReference>
<reference evidence="4" key="2">
    <citation type="submission" date="2025-09" db="UniProtKB">
        <authorList>
            <consortium name="Ensembl"/>
        </authorList>
    </citation>
    <scope>IDENTIFICATION</scope>
</reference>
<dbReference type="PANTHER" id="PTHR14340:SF13">
    <property type="entry name" value="TITIN"/>
    <property type="match status" value="1"/>
</dbReference>
<evidence type="ECO:0000313" key="4">
    <source>
        <dbReference type="Ensembl" id="ENSSANP00000006268.1"/>
    </source>
</evidence>
<dbReference type="InterPro" id="IPR036179">
    <property type="entry name" value="Ig-like_dom_sf"/>
</dbReference>
<feature type="domain" description="Fibronectin type-III" evidence="3">
    <location>
        <begin position="13"/>
        <end position="112"/>
    </location>
</feature>
<evidence type="ECO:0000259" key="3">
    <source>
        <dbReference type="PROSITE" id="PS50853"/>
    </source>
</evidence>
<keyword evidence="5" id="KW-1185">Reference proteome</keyword>
<keyword evidence="2" id="KW-0393">Immunoglobulin domain</keyword>
<dbReference type="PANTHER" id="PTHR14340">
    <property type="entry name" value="MICROFIBRIL-ASSOCIATED GLYCOPROTEIN 3"/>
    <property type="match status" value="1"/>
</dbReference>
<dbReference type="PROSITE" id="PS50853">
    <property type="entry name" value="FN3"/>
    <property type="match status" value="2"/>
</dbReference>
<evidence type="ECO:0000256" key="2">
    <source>
        <dbReference type="ARBA" id="ARBA00023319"/>
    </source>
</evidence>
<evidence type="ECO:0000256" key="1">
    <source>
        <dbReference type="ARBA" id="ARBA00022737"/>
    </source>
</evidence>
<protein>
    <recommendedName>
        <fullName evidence="3">Fibronectin type-III domain-containing protein</fullName>
    </recommendedName>
</protein>
<dbReference type="SMART" id="SM00060">
    <property type="entry name" value="FN3"/>
    <property type="match status" value="2"/>
</dbReference>
<sequence>MDPKYKDVIVVNAGANIVLDADIHGKPTPDIQWLKEGKEMDKTLRIELRSTQKYKRETSRLSWTVVDSNIPTVNYKVTKLLPGDEYIFRVMAVNKYGIGEPLESEAIIARNPYKPPGAPSTPEASEITKDSITLSWNAPESNGGAEITGYHLEKRDKDGVRWTKCNRQKLTNLHFKVTGLSEGHFYEFRVSAENESGVGEFIWLWCDGRNKESY</sequence>
<dbReference type="PRINTS" id="PR00014">
    <property type="entry name" value="FNTYPEIII"/>
</dbReference>
<dbReference type="SUPFAM" id="SSF49265">
    <property type="entry name" value="Fibronectin type III"/>
    <property type="match status" value="1"/>
</dbReference>
<dbReference type="GO" id="GO:0048738">
    <property type="term" value="P:cardiac muscle tissue development"/>
    <property type="evidence" value="ECO:0007669"/>
    <property type="project" value="TreeGrafter"/>
</dbReference>
<dbReference type="CDD" id="cd00063">
    <property type="entry name" value="FN3"/>
    <property type="match status" value="2"/>
</dbReference>
<dbReference type="InterPro" id="IPR013098">
    <property type="entry name" value="Ig_I-set"/>
</dbReference>
<proteinExistence type="predicted"/>
<dbReference type="GO" id="GO:0031430">
    <property type="term" value="C:M band"/>
    <property type="evidence" value="ECO:0007669"/>
    <property type="project" value="TreeGrafter"/>
</dbReference>
<dbReference type="InterPro" id="IPR036116">
    <property type="entry name" value="FN3_sf"/>
</dbReference>
<dbReference type="GO" id="GO:0008307">
    <property type="term" value="F:structural constituent of muscle"/>
    <property type="evidence" value="ECO:0007669"/>
    <property type="project" value="TreeGrafter"/>
</dbReference>
<keyword evidence="1" id="KW-0677">Repeat</keyword>
<dbReference type="Proteomes" id="UP000472260">
    <property type="component" value="Unassembled WGS sequence"/>
</dbReference>
<dbReference type="Pfam" id="PF07679">
    <property type="entry name" value="I-set"/>
    <property type="match status" value="1"/>
</dbReference>
<dbReference type="InterPro" id="IPR003961">
    <property type="entry name" value="FN3_dom"/>
</dbReference>
<organism evidence="4 5">
    <name type="scientific">Sinocyclocheilus anshuiensis</name>
    <dbReference type="NCBI Taxonomy" id="1608454"/>
    <lineage>
        <taxon>Eukaryota</taxon>
        <taxon>Metazoa</taxon>
        <taxon>Chordata</taxon>
        <taxon>Craniata</taxon>
        <taxon>Vertebrata</taxon>
        <taxon>Euteleostomi</taxon>
        <taxon>Actinopterygii</taxon>
        <taxon>Neopterygii</taxon>
        <taxon>Teleostei</taxon>
        <taxon>Ostariophysi</taxon>
        <taxon>Cypriniformes</taxon>
        <taxon>Cyprinidae</taxon>
        <taxon>Cyprininae</taxon>
        <taxon>Sinocyclocheilus</taxon>
    </lineage>
</organism>
<reference evidence="4" key="1">
    <citation type="submission" date="2025-08" db="UniProtKB">
        <authorList>
            <consortium name="Ensembl"/>
        </authorList>
    </citation>
    <scope>IDENTIFICATION</scope>
</reference>
<dbReference type="InterPro" id="IPR013783">
    <property type="entry name" value="Ig-like_fold"/>
</dbReference>
<accession>A0A671KLN4</accession>
<dbReference type="Ensembl" id="ENSSANT00000006732.1">
    <property type="protein sequence ID" value="ENSSANP00000006268.1"/>
    <property type="gene ID" value="ENSSANG00000003527.1"/>
</dbReference>
<dbReference type="AlphaFoldDB" id="A0A671KLN4"/>
<dbReference type="Gene3D" id="2.60.40.10">
    <property type="entry name" value="Immunoglobulins"/>
    <property type="match status" value="2"/>
</dbReference>